<evidence type="ECO:0000259" key="3">
    <source>
        <dbReference type="Pfam" id="PF14397"/>
    </source>
</evidence>
<evidence type="ECO:0000256" key="1">
    <source>
        <dbReference type="SAM" id="MobiDB-lite"/>
    </source>
</evidence>
<keyword evidence="2" id="KW-1133">Transmembrane helix</keyword>
<feature type="transmembrane region" description="Helical" evidence="2">
    <location>
        <begin position="7"/>
        <end position="28"/>
    </location>
</feature>
<dbReference type="AlphaFoldDB" id="A0A383V3Z0"/>
<proteinExistence type="predicted"/>
<evidence type="ECO:0000313" key="5">
    <source>
        <dbReference type="Proteomes" id="UP000256970"/>
    </source>
</evidence>
<keyword evidence="2" id="KW-0812">Transmembrane</keyword>
<feature type="domain" description="Alpha-L-glutamate ligase-related protein ATP-grasp" evidence="3">
    <location>
        <begin position="488"/>
        <end position="550"/>
    </location>
</feature>
<evidence type="ECO:0000256" key="2">
    <source>
        <dbReference type="SAM" id="Phobius"/>
    </source>
</evidence>
<dbReference type="EMBL" id="FNXT01000003">
    <property type="protein sequence ID" value="SZX59502.1"/>
    <property type="molecule type" value="Genomic_DNA"/>
</dbReference>
<sequence length="586" mass="61597">MLKLRHLASELAYTTLVYYAAFLCYYVGQQPIGSCSILAGDTKAEVHLYSLAKQLLLWDTPHYRAATFADDLRANLKNVAVPGTGVPLSVFCYSRATALLFVLLVNPVACLAAACYLRLARLSPSSPGSSSSRPVGLADTYRQLLLAPQHWFAIWRHNCVLMGCHALATGSSSYSLEDKGAFLLQGQRLGLPVSPFYQAATVFVKHKSVEGGMGINVFKNFAAGGDWIIQPALANSAALAALLPRDAPLSTLRVVTASIAWLQEQAAQQAAAHSSSPLRQRQVQFSTDDSSQQQQSRPGSGASGSSSRGDGPPQLQVPGGTYRPGPATPPLPVSAGVMRHLNVDGRGVSSAKQHGMADPALPPSFGVWGQRHQQQQQAPCSQQPAAAVGQAVLGQQQEVGASLPADVSGNASAASSMQRPQQQAPAAEQACVEVVTAVWRAGLAGKCTDHSSICFGVDVATGALSPGVTANHWYRLGLAGAGRVDAAAARVWHSHPDTGKQVAGCVLPGMADVLDAVVAAHMAACPDLPLVGWDVALTPEGVFILEVNLSCNLFNGAFDSASYYSLLWHYFDQLGSALGAGRKKAD</sequence>
<keyword evidence="2" id="KW-0472">Membrane</keyword>
<keyword evidence="5" id="KW-1185">Reference proteome</keyword>
<name>A0A383V3Z0_TETOB</name>
<evidence type="ECO:0000313" key="4">
    <source>
        <dbReference type="EMBL" id="SZX59502.1"/>
    </source>
</evidence>
<feature type="compositionally biased region" description="Low complexity" evidence="1">
    <location>
        <begin position="288"/>
        <end position="314"/>
    </location>
</feature>
<feature type="region of interest" description="Disordered" evidence="1">
    <location>
        <begin position="272"/>
        <end position="335"/>
    </location>
</feature>
<organism evidence="4 5">
    <name type="scientific">Tetradesmus obliquus</name>
    <name type="common">Green alga</name>
    <name type="synonym">Acutodesmus obliquus</name>
    <dbReference type="NCBI Taxonomy" id="3088"/>
    <lineage>
        <taxon>Eukaryota</taxon>
        <taxon>Viridiplantae</taxon>
        <taxon>Chlorophyta</taxon>
        <taxon>core chlorophytes</taxon>
        <taxon>Chlorophyceae</taxon>
        <taxon>CS clade</taxon>
        <taxon>Sphaeropleales</taxon>
        <taxon>Scenedesmaceae</taxon>
        <taxon>Tetradesmus</taxon>
    </lineage>
</organism>
<gene>
    <name evidence="4" type="ORF">BQ4739_LOCUS115</name>
</gene>
<accession>A0A383V3Z0</accession>
<reference evidence="4 5" key="1">
    <citation type="submission" date="2016-10" db="EMBL/GenBank/DDBJ databases">
        <authorList>
            <person name="Cai Z."/>
        </authorList>
    </citation>
    <scope>NUCLEOTIDE SEQUENCE [LARGE SCALE GENOMIC DNA]</scope>
</reference>
<dbReference type="InterPro" id="IPR039523">
    <property type="entry name" value="RimK-rel_E_lig_ATP-grasp"/>
</dbReference>
<dbReference type="Pfam" id="PF14397">
    <property type="entry name" value="ATPgrasp_ST"/>
    <property type="match status" value="1"/>
</dbReference>
<feature type="compositionally biased region" description="Polar residues" evidence="1">
    <location>
        <begin position="273"/>
        <end position="287"/>
    </location>
</feature>
<protein>
    <recommendedName>
        <fullName evidence="3">Alpha-L-glutamate ligase-related protein ATP-grasp domain-containing protein</fullName>
    </recommendedName>
</protein>
<dbReference type="Proteomes" id="UP000256970">
    <property type="component" value="Unassembled WGS sequence"/>
</dbReference>